<keyword evidence="3" id="KW-1133">Transmembrane helix</keyword>
<evidence type="ECO:0000313" key="6">
    <source>
        <dbReference type="Proteomes" id="UP000179627"/>
    </source>
</evidence>
<dbReference type="InterPro" id="IPR029052">
    <property type="entry name" value="Metallo-depent_PP-like"/>
</dbReference>
<feature type="compositionally biased region" description="Low complexity" evidence="2">
    <location>
        <begin position="65"/>
        <end position="75"/>
    </location>
</feature>
<feature type="region of interest" description="Disordered" evidence="2">
    <location>
        <begin position="1"/>
        <end position="26"/>
    </location>
</feature>
<gene>
    <name evidence="5" type="ORF">CC117_15595</name>
</gene>
<dbReference type="Proteomes" id="UP000179627">
    <property type="component" value="Unassembled WGS sequence"/>
</dbReference>
<dbReference type="RefSeq" id="WP_071084095.1">
    <property type="nucleotide sequence ID" value="NZ_MBLM01000109.1"/>
</dbReference>
<dbReference type="PANTHER" id="PTHR33393">
    <property type="entry name" value="POLYGLUTAMINE SYNTHESIS ACCESSORY PROTEIN RV0574C-RELATED"/>
    <property type="match status" value="1"/>
</dbReference>
<evidence type="ECO:0000256" key="2">
    <source>
        <dbReference type="SAM" id="MobiDB-lite"/>
    </source>
</evidence>
<keyword evidence="3" id="KW-0472">Membrane</keyword>
<dbReference type="Pfam" id="PF09587">
    <property type="entry name" value="PGA_cap"/>
    <property type="match status" value="1"/>
</dbReference>
<dbReference type="OrthoDB" id="9810718at2"/>
<evidence type="ECO:0000256" key="1">
    <source>
        <dbReference type="ARBA" id="ARBA00005662"/>
    </source>
</evidence>
<protein>
    <submittedName>
        <fullName evidence="5">Poly-gamma-glutamate biosynthesis protein</fullName>
    </submittedName>
</protein>
<dbReference type="SMART" id="SM00854">
    <property type="entry name" value="PGA_cap"/>
    <property type="match status" value="1"/>
</dbReference>
<organism evidence="5 6">
    <name type="scientific">Parafrankia colletiae</name>
    <dbReference type="NCBI Taxonomy" id="573497"/>
    <lineage>
        <taxon>Bacteria</taxon>
        <taxon>Bacillati</taxon>
        <taxon>Actinomycetota</taxon>
        <taxon>Actinomycetes</taxon>
        <taxon>Frankiales</taxon>
        <taxon>Frankiaceae</taxon>
        <taxon>Parafrankia</taxon>
    </lineage>
</organism>
<dbReference type="SUPFAM" id="SSF56300">
    <property type="entry name" value="Metallo-dependent phosphatases"/>
    <property type="match status" value="1"/>
</dbReference>
<dbReference type="CDD" id="cd07381">
    <property type="entry name" value="MPP_CapA"/>
    <property type="match status" value="1"/>
</dbReference>
<dbReference type="InterPro" id="IPR019079">
    <property type="entry name" value="Capsule_synth_CapA"/>
</dbReference>
<evidence type="ECO:0000259" key="4">
    <source>
        <dbReference type="SMART" id="SM00854"/>
    </source>
</evidence>
<dbReference type="Gene3D" id="3.60.21.10">
    <property type="match status" value="1"/>
</dbReference>
<comment type="similarity">
    <text evidence="1">Belongs to the CapA family.</text>
</comment>
<feature type="transmembrane region" description="Helical" evidence="3">
    <location>
        <begin position="32"/>
        <end position="56"/>
    </location>
</feature>
<reference evidence="6" key="1">
    <citation type="submission" date="2016-07" db="EMBL/GenBank/DDBJ databases">
        <title>Sequence Frankia sp. strain CcI1.17.</title>
        <authorList>
            <person name="Ghodhbane-Gtari F."/>
            <person name="Swanson E."/>
            <person name="Gueddou A."/>
            <person name="Morris K."/>
            <person name="Hezbri K."/>
            <person name="Ktari A."/>
            <person name="Nouioui I."/>
            <person name="Abebe-Akele F."/>
            <person name="Simpson S."/>
            <person name="Thomas K."/>
            <person name="Gtari M."/>
            <person name="Tisa L.S."/>
            <person name="Hurst S."/>
        </authorList>
    </citation>
    <scope>NUCLEOTIDE SEQUENCE [LARGE SCALE GENOMIC DNA]</scope>
    <source>
        <strain evidence="6">Cc1.17</strain>
    </source>
</reference>
<keyword evidence="6" id="KW-1185">Reference proteome</keyword>
<evidence type="ECO:0000256" key="3">
    <source>
        <dbReference type="SAM" id="Phobius"/>
    </source>
</evidence>
<keyword evidence="3" id="KW-0812">Transmembrane</keyword>
<dbReference type="PANTHER" id="PTHR33393:SF13">
    <property type="entry name" value="PGA BIOSYNTHESIS PROTEIN CAPA"/>
    <property type="match status" value="1"/>
</dbReference>
<dbReference type="AlphaFoldDB" id="A0A1S1QWM0"/>
<dbReference type="InterPro" id="IPR052169">
    <property type="entry name" value="CW_Biosynth-Accessory"/>
</dbReference>
<dbReference type="EMBL" id="MBLM01000109">
    <property type="protein sequence ID" value="OHV38360.1"/>
    <property type="molecule type" value="Genomic_DNA"/>
</dbReference>
<sequence length="419" mass="42139">MAGGRRAGRPGSISGSDPARRPRVRGGFRESWGAPLLAGSLLAVVSCVTLATLGLMGGGGDDEAAAAGRGQARAAAGGGPITRPSAPQSPAQSEQTVAGNGPRRPTGNPVRIAFGGDVHFEGSAGQRLASDPGTAIGPMAQNLTAADLAVVNLETAVTTGGTPAAKTFVFRAPPTAFNALRAAGIDVVNMANNHGMDYGLDGLTDSLGSAEAATFPTVGIGADDTEAYAPYVTSVNGQRIAVFGATQVLDDELAAAWTSGPGKPGLASAKDVERLASAIRAVRPTVDTVIVYLHWGIERETCPSEAQASLVAPLVAAGADALVGGHAHVLQGAGWNTEGVYVAYGLGNFVFYASGSGPNTETGVLELTFQGRAVTAANWVPGRIVDGAPRPLTGAAATEALNRWNGLRGCTGLAATAPR</sequence>
<feature type="region of interest" description="Disordered" evidence="2">
    <location>
        <begin position="64"/>
        <end position="109"/>
    </location>
</feature>
<accession>A0A1S1QWM0</accession>
<feature type="compositionally biased region" description="Polar residues" evidence="2">
    <location>
        <begin position="85"/>
        <end position="98"/>
    </location>
</feature>
<feature type="domain" description="Capsule synthesis protein CapA" evidence="4">
    <location>
        <begin position="111"/>
        <end position="353"/>
    </location>
</feature>
<proteinExistence type="inferred from homology"/>
<name>A0A1S1QWM0_9ACTN</name>
<evidence type="ECO:0000313" key="5">
    <source>
        <dbReference type="EMBL" id="OHV38360.1"/>
    </source>
</evidence>
<comment type="caution">
    <text evidence="5">The sequence shown here is derived from an EMBL/GenBank/DDBJ whole genome shotgun (WGS) entry which is preliminary data.</text>
</comment>